<comment type="caution">
    <text evidence="14">The sequence shown here is derived from an EMBL/GenBank/DDBJ whole genome shotgun (WGS) entry which is preliminary data.</text>
</comment>
<dbReference type="Pfam" id="PF00107">
    <property type="entry name" value="ADH_zinc_N"/>
    <property type="match status" value="1"/>
</dbReference>
<evidence type="ECO:0000256" key="11">
    <source>
        <dbReference type="ARBA" id="ARBA00038963"/>
    </source>
</evidence>
<dbReference type="SUPFAM" id="SSF50129">
    <property type="entry name" value="GroES-like"/>
    <property type="match status" value="1"/>
</dbReference>
<proteinExistence type="inferred from homology"/>
<dbReference type="GO" id="GO:0141148">
    <property type="term" value="F:enoyl-[acyl-carrier-protein] reductase (NADPH) activity"/>
    <property type="evidence" value="ECO:0007669"/>
    <property type="project" value="UniProtKB-EC"/>
</dbReference>
<evidence type="ECO:0000256" key="3">
    <source>
        <dbReference type="ARBA" id="ARBA00022516"/>
    </source>
</evidence>
<dbReference type="EMBL" id="MBFR01000576">
    <property type="protein sequence ID" value="PVU86963.1"/>
    <property type="molecule type" value="Genomic_DNA"/>
</dbReference>
<dbReference type="Gene3D" id="3.90.180.10">
    <property type="entry name" value="Medium-chain alcohol dehydrogenases, catalytic domain"/>
    <property type="match status" value="1"/>
</dbReference>
<dbReference type="PANTHER" id="PTHR43981:SF2">
    <property type="entry name" value="ENOYL-[ACYL-CARRIER-PROTEIN] REDUCTASE, MITOCHONDRIAL"/>
    <property type="match status" value="1"/>
</dbReference>
<evidence type="ECO:0000256" key="6">
    <source>
        <dbReference type="ARBA" id="ARBA00022946"/>
    </source>
</evidence>
<evidence type="ECO:0000256" key="5">
    <source>
        <dbReference type="ARBA" id="ARBA00022857"/>
    </source>
</evidence>
<keyword evidence="15" id="KW-1185">Reference proteome</keyword>
<dbReference type="STRING" id="133385.A0A2T9Y3S7"/>
<keyword evidence="6" id="KW-0809">Transit peptide</keyword>
<dbReference type="SMART" id="SM00829">
    <property type="entry name" value="PKS_ER"/>
    <property type="match status" value="1"/>
</dbReference>
<dbReference type="FunFam" id="3.40.50.720:FF:000112">
    <property type="entry name" value="Enoyl-[acyl-carrier-protein] reductase 1, mitochondrial"/>
    <property type="match status" value="1"/>
</dbReference>
<dbReference type="InterPro" id="IPR013149">
    <property type="entry name" value="ADH-like_C"/>
</dbReference>
<evidence type="ECO:0000256" key="12">
    <source>
        <dbReference type="ARBA" id="ARBA00048843"/>
    </source>
</evidence>
<dbReference type="SUPFAM" id="SSF51735">
    <property type="entry name" value="NAD(P)-binding Rossmann-fold domains"/>
    <property type="match status" value="1"/>
</dbReference>
<comment type="catalytic activity">
    <reaction evidence="12">
        <text>a 2,3-saturated acyl-[ACP] + NADP(+) = a (2E)-enoyl-[ACP] + NADPH + H(+)</text>
        <dbReference type="Rhea" id="RHEA:22564"/>
        <dbReference type="Rhea" id="RHEA-COMP:9925"/>
        <dbReference type="Rhea" id="RHEA-COMP:9926"/>
        <dbReference type="ChEBI" id="CHEBI:15378"/>
        <dbReference type="ChEBI" id="CHEBI:57783"/>
        <dbReference type="ChEBI" id="CHEBI:58349"/>
        <dbReference type="ChEBI" id="CHEBI:78784"/>
        <dbReference type="ChEBI" id="CHEBI:78785"/>
        <dbReference type="EC" id="1.3.1.104"/>
    </reaction>
</comment>
<dbReference type="InterPro" id="IPR051034">
    <property type="entry name" value="Mito_Enoyl-ACP_Reductase"/>
</dbReference>
<organism evidence="14 15">
    <name type="scientific">Smittium simulii</name>
    <dbReference type="NCBI Taxonomy" id="133385"/>
    <lineage>
        <taxon>Eukaryota</taxon>
        <taxon>Fungi</taxon>
        <taxon>Fungi incertae sedis</taxon>
        <taxon>Zoopagomycota</taxon>
        <taxon>Kickxellomycotina</taxon>
        <taxon>Harpellomycetes</taxon>
        <taxon>Harpellales</taxon>
        <taxon>Legeriomycetaceae</taxon>
        <taxon>Smittium</taxon>
    </lineage>
</organism>
<evidence type="ECO:0000256" key="1">
    <source>
        <dbReference type="ARBA" id="ARBA00004173"/>
    </source>
</evidence>
<comment type="subcellular location">
    <subcellularLocation>
        <location evidence="1">Mitochondrion</location>
    </subcellularLocation>
</comment>
<evidence type="ECO:0000256" key="9">
    <source>
        <dbReference type="ARBA" id="ARBA00023128"/>
    </source>
</evidence>
<keyword evidence="10" id="KW-0275">Fatty acid biosynthesis</keyword>
<keyword evidence="9" id="KW-0496">Mitochondrion</keyword>
<evidence type="ECO:0000256" key="10">
    <source>
        <dbReference type="ARBA" id="ARBA00023160"/>
    </source>
</evidence>
<dbReference type="EC" id="1.3.1.104" evidence="11"/>
<keyword evidence="4" id="KW-0276">Fatty acid metabolism</keyword>
<evidence type="ECO:0000313" key="15">
    <source>
        <dbReference type="Proteomes" id="UP000245383"/>
    </source>
</evidence>
<evidence type="ECO:0000256" key="2">
    <source>
        <dbReference type="ARBA" id="ARBA00010371"/>
    </source>
</evidence>
<sequence>MSIWSKAVISTGNPNDVPQVYDVELGMLPSNKVLIKMLMAPINPSDKFQLASLYPEKKDILDFQVRDKDGNMKTISGFVGGMEGVAEVVQIGSDSSASQAANGELKVGDWVVPSTSGKFGTWANLVFASPEHLIALRNVEGLTPEQVGSIKVNASTSYRMLKDIVALNPGDYVIQNGANSGVGQVLIQLAKSWGYKTINVVRDRPDFAELEAFLKNLGADIIIKDTELDSENTKKLISSLDNPVRLAINCIGGDPAVKMSEHLCVGGTFVTYGAMSPQPLSISAISFIFQDLHFMGYWIAKWYNSNPKSKWVEMWDEIHQMFKNGSLSHQKMKALNWNSADDLLDTESLQILLILKP</sequence>
<dbReference type="GO" id="GO:0005739">
    <property type="term" value="C:mitochondrion"/>
    <property type="evidence" value="ECO:0007669"/>
    <property type="project" value="UniProtKB-SubCell"/>
</dbReference>
<dbReference type="OrthoDB" id="7482721at2759"/>
<keyword evidence="8" id="KW-0443">Lipid metabolism</keyword>
<dbReference type="InterPro" id="IPR036291">
    <property type="entry name" value="NAD(P)-bd_dom_sf"/>
</dbReference>
<evidence type="ECO:0000256" key="7">
    <source>
        <dbReference type="ARBA" id="ARBA00023002"/>
    </source>
</evidence>
<evidence type="ECO:0000313" key="14">
    <source>
        <dbReference type="EMBL" id="PVU86963.1"/>
    </source>
</evidence>
<dbReference type="PANTHER" id="PTHR43981">
    <property type="entry name" value="ENOYL-[ACYL-CARRIER-PROTEIN] REDUCTASE, MITOCHONDRIAL"/>
    <property type="match status" value="1"/>
</dbReference>
<evidence type="ECO:0000256" key="8">
    <source>
        <dbReference type="ARBA" id="ARBA00023098"/>
    </source>
</evidence>
<dbReference type="CDD" id="cd08290">
    <property type="entry name" value="ETR"/>
    <property type="match status" value="1"/>
</dbReference>
<keyword evidence="7" id="KW-0560">Oxidoreductase</keyword>
<dbReference type="InterPro" id="IPR011032">
    <property type="entry name" value="GroES-like_sf"/>
</dbReference>
<name>A0A2T9Y3S7_9FUNG</name>
<feature type="domain" description="Enoyl reductase (ER)" evidence="13">
    <location>
        <begin position="13"/>
        <end position="353"/>
    </location>
</feature>
<dbReference type="InterPro" id="IPR020843">
    <property type="entry name" value="ER"/>
</dbReference>
<accession>A0A2T9Y3S7</accession>
<comment type="similarity">
    <text evidence="2">Belongs to the zinc-containing alcohol dehydrogenase family. Quinone oxidoreductase subfamily.</text>
</comment>
<keyword evidence="3" id="KW-0444">Lipid biosynthesis</keyword>
<gene>
    <name evidence="14" type="ORF">BB561_006501</name>
</gene>
<dbReference type="Proteomes" id="UP000245383">
    <property type="component" value="Unassembled WGS sequence"/>
</dbReference>
<protein>
    <recommendedName>
        <fullName evidence="11">enoyl-[acyl-carrier-protein] reductase</fullName>
        <ecNumber evidence="11">1.3.1.104</ecNumber>
    </recommendedName>
</protein>
<reference evidence="14 15" key="1">
    <citation type="journal article" date="2018" name="MBio">
        <title>Comparative Genomics Reveals the Core Gene Toolbox for the Fungus-Insect Symbiosis.</title>
        <authorList>
            <person name="Wang Y."/>
            <person name="Stata M."/>
            <person name="Wang W."/>
            <person name="Stajich J.E."/>
            <person name="White M.M."/>
            <person name="Moncalvo J.M."/>
        </authorList>
    </citation>
    <scope>NUCLEOTIDE SEQUENCE [LARGE SCALE GENOMIC DNA]</scope>
    <source>
        <strain evidence="14 15">SWE-8-4</strain>
    </source>
</reference>
<evidence type="ECO:0000259" key="13">
    <source>
        <dbReference type="SMART" id="SM00829"/>
    </source>
</evidence>
<evidence type="ECO:0000256" key="4">
    <source>
        <dbReference type="ARBA" id="ARBA00022832"/>
    </source>
</evidence>
<dbReference type="Gene3D" id="3.40.50.720">
    <property type="entry name" value="NAD(P)-binding Rossmann-like Domain"/>
    <property type="match status" value="1"/>
</dbReference>
<dbReference type="AlphaFoldDB" id="A0A2T9Y3S7"/>
<keyword evidence="5" id="KW-0521">NADP</keyword>
<dbReference type="GO" id="GO:0006633">
    <property type="term" value="P:fatty acid biosynthetic process"/>
    <property type="evidence" value="ECO:0007669"/>
    <property type="project" value="UniProtKB-KW"/>
</dbReference>